<dbReference type="EMBL" id="CP081303">
    <property type="protein sequence ID" value="QZE13532.1"/>
    <property type="molecule type" value="Genomic_DNA"/>
</dbReference>
<accession>A0AC61NM72</accession>
<gene>
    <name evidence="1" type="ORF">K4L44_13245</name>
</gene>
<proteinExistence type="predicted"/>
<reference evidence="1" key="1">
    <citation type="submission" date="2021-08" db="EMBL/GenBank/DDBJ databases">
        <title>Novel anaerobic bacterium isolated from sea squirt in East Sea, Republic of Korea.</title>
        <authorList>
            <person name="Nguyen T.H."/>
            <person name="Li Z."/>
            <person name="Lee Y.-J."/>
            <person name="Ko J."/>
            <person name="Kim S.-G."/>
        </authorList>
    </citation>
    <scope>NUCLEOTIDE SEQUENCE</scope>
    <source>
        <strain evidence="1">KCTC 25031</strain>
    </source>
</reference>
<organism evidence="1 2">
    <name type="scientific">Halosquirtibacter laminarini</name>
    <dbReference type="NCBI Taxonomy" id="3374600"/>
    <lineage>
        <taxon>Bacteria</taxon>
        <taxon>Pseudomonadati</taxon>
        <taxon>Bacteroidota</taxon>
        <taxon>Bacteroidia</taxon>
        <taxon>Marinilabiliales</taxon>
        <taxon>Prolixibacteraceae</taxon>
        <taxon>Halosquirtibacter</taxon>
    </lineage>
</organism>
<name>A0AC61NM72_9BACT</name>
<protein>
    <submittedName>
        <fullName evidence="1">Leucine-rich repeat domain-containing protein</fullName>
    </submittedName>
</protein>
<keyword evidence="2" id="KW-1185">Reference proteome</keyword>
<dbReference type="Proteomes" id="UP000826212">
    <property type="component" value="Chromosome"/>
</dbReference>
<evidence type="ECO:0000313" key="2">
    <source>
        <dbReference type="Proteomes" id="UP000826212"/>
    </source>
</evidence>
<evidence type="ECO:0000313" key="1">
    <source>
        <dbReference type="EMBL" id="QZE13532.1"/>
    </source>
</evidence>
<sequence length="227" mass="26449">MKRILLLGGMMFCSLLGWTKDDIKRIKLGDWEYHMVELNGVEGASLDLYVGTDTKLEILDEIDGHHVISLCHDGNVSAGLFGQNFYNENHRIQTVSTLNATYLKEIGPCTFQFCENDRFSVHLNEDIEYIRENDFSNSSIREIEFPTSLKSLGDFCYEYCKNLQYLYRSSLPERVTKIPFSVSVRLLTYMKIDLFYYKDYFQFRGSKSSYFDGLVSDIRFKISVYHA</sequence>